<gene>
    <name evidence="1" type="ORF">ACFMB1_13810</name>
</gene>
<dbReference type="RefSeq" id="WP_379882129.1">
    <property type="nucleotide sequence ID" value="NZ_JBHPON010000002.1"/>
</dbReference>
<dbReference type="Proteomes" id="UP001596116">
    <property type="component" value="Unassembled WGS sequence"/>
</dbReference>
<dbReference type="PANTHER" id="PTHR34598:SF3">
    <property type="entry name" value="OXIDOREDUCTASE AN1597"/>
    <property type="match status" value="1"/>
</dbReference>
<comment type="caution">
    <text evidence="1">The sequence shown here is derived from an EMBL/GenBank/DDBJ whole genome shotgun (WGS) entry which is preliminary data.</text>
</comment>
<accession>A0ABW1KXI9</accession>
<evidence type="ECO:0000313" key="1">
    <source>
        <dbReference type="EMBL" id="MFC6036629.1"/>
    </source>
</evidence>
<dbReference type="NCBIfam" id="NF041278">
    <property type="entry name" value="CmcJ_NvfI_EfuI"/>
    <property type="match status" value="1"/>
</dbReference>
<dbReference type="PANTHER" id="PTHR34598">
    <property type="entry name" value="BLL6449 PROTEIN"/>
    <property type="match status" value="1"/>
</dbReference>
<name>A0ABW1KXI9_9PROT</name>
<organism evidence="1 2">
    <name type="scientific">Hyphococcus aureus</name>
    <dbReference type="NCBI Taxonomy" id="2666033"/>
    <lineage>
        <taxon>Bacteria</taxon>
        <taxon>Pseudomonadati</taxon>
        <taxon>Pseudomonadota</taxon>
        <taxon>Alphaproteobacteria</taxon>
        <taxon>Parvularculales</taxon>
        <taxon>Parvularculaceae</taxon>
        <taxon>Hyphococcus</taxon>
    </lineage>
</organism>
<sequence>MSESVDAQISYLKPTSLINRRFWAPGEEVNTGEYQPYPVTIRNARNAKKPFTLDEHGFAISSYPTKLDDFEDKAKISSIYDDEVKHIAMEMTGADHVAIMGGQLRTSGTTSAIVQPPAAEAHVDFNEFTSNRIAQMLYEKTAPGGPGYDRFIIFSLWRVLSDPPQDWPLALCEASTVNDDEGVSNTKVDVDEIPPYEHRFDPIPGEEEMVAATIFFHNPGHRWWYFPDMTRDEVVFIKFHDSDHSHAWRTPHTAFHDASQIAPVTRVSYEVRAIAYFQKKEKTS</sequence>
<reference evidence="1 2" key="1">
    <citation type="submission" date="2024-09" db="EMBL/GenBank/DDBJ databases">
        <authorList>
            <person name="Zhang Z.-H."/>
        </authorList>
    </citation>
    <scope>NUCLEOTIDE SEQUENCE [LARGE SCALE GENOMIC DNA]</scope>
    <source>
        <strain evidence="1 2">HHTR114</strain>
    </source>
</reference>
<keyword evidence="2" id="KW-1185">Reference proteome</keyword>
<evidence type="ECO:0000313" key="2">
    <source>
        <dbReference type="Proteomes" id="UP001596116"/>
    </source>
</evidence>
<proteinExistence type="predicted"/>
<dbReference type="EMBL" id="JBHPON010000002">
    <property type="protein sequence ID" value="MFC6036629.1"/>
    <property type="molecule type" value="Genomic_DNA"/>
</dbReference>
<dbReference type="InterPro" id="IPR044053">
    <property type="entry name" value="AsaB-like"/>
</dbReference>
<protein>
    <submittedName>
        <fullName evidence="1">CmcJ/NvfI family oxidoreductase</fullName>
    </submittedName>
</protein>